<feature type="domain" description="Double zinc ribbon" evidence="2">
    <location>
        <begin position="16"/>
        <end position="67"/>
    </location>
</feature>
<name>A0ABY5GVW3_9GAMM</name>
<keyword evidence="4" id="KW-1185">Reference proteome</keyword>
<dbReference type="Pfam" id="PF18912">
    <property type="entry name" value="DZR_2"/>
    <property type="match status" value="1"/>
</dbReference>
<dbReference type="PANTHER" id="PTHR47505">
    <property type="entry name" value="DNA UTILIZATION PROTEIN YHGH"/>
    <property type="match status" value="1"/>
</dbReference>
<accession>A0ABY5GVW3</accession>
<dbReference type="Proteomes" id="UP001059950">
    <property type="component" value="Chromosome"/>
</dbReference>
<dbReference type="InterPro" id="IPR051910">
    <property type="entry name" value="ComF/GntX_DNA_util-trans"/>
</dbReference>
<dbReference type="Gene3D" id="3.40.50.2020">
    <property type="match status" value="1"/>
</dbReference>
<evidence type="ECO:0000259" key="2">
    <source>
        <dbReference type="Pfam" id="PF18912"/>
    </source>
</evidence>
<proteinExistence type="inferred from homology"/>
<protein>
    <submittedName>
        <fullName evidence="3">ComF family protein</fullName>
    </submittedName>
</protein>
<evidence type="ECO:0000313" key="4">
    <source>
        <dbReference type="Proteomes" id="UP001059950"/>
    </source>
</evidence>
<dbReference type="CDD" id="cd06223">
    <property type="entry name" value="PRTases_typeI"/>
    <property type="match status" value="1"/>
</dbReference>
<sequence>MFTKSKNYWLYFNHTRHCILCGLNAASDTLICPGCLADLPWIGNACQHCANPIVTGKQSRVICPSCQKKPPPFEQVIAPFEYRFPVDQLIQMAKFNGQAHLLNSLAELLSLQLQNETMPELIIPVPLHQKRLQERQYNQAALLAKKIARKLDIPFSNRLLIKTENTPHQAELDRKARRKNLRNSFHCIGSPPHSVAVVDDVMTTGTTAAEISRVLKAAGCQQVYIWIIARTSKELHLF</sequence>
<evidence type="ECO:0000313" key="3">
    <source>
        <dbReference type="EMBL" id="UTW03817.1"/>
    </source>
</evidence>
<comment type="similarity">
    <text evidence="1">Belongs to the ComF/GntX family.</text>
</comment>
<dbReference type="InterPro" id="IPR029057">
    <property type="entry name" value="PRTase-like"/>
</dbReference>
<reference evidence="3" key="1">
    <citation type="submission" date="2021-04" db="EMBL/GenBank/DDBJ databases">
        <title>Oceanospirillales bacteria with DddD are important DMSP degraders in coastal seawater.</title>
        <authorList>
            <person name="Liu J."/>
        </authorList>
    </citation>
    <scope>NUCLEOTIDE SEQUENCE</scope>
    <source>
        <strain evidence="3">GY6</strain>
    </source>
</reference>
<organism evidence="3 4">
    <name type="scientific">Amphritea atlantica</name>
    <dbReference type="NCBI Taxonomy" id="355243"/>
    <lineage>
        <taxon>Bacteria</taxon>
        <taxon>Pseudomonadati</taxon>
        <taxon>Pseudomonadota</taxon>
        <taxon>Gammaproteobacteria</taxon>
        <taxon>Oceanospirillales</taxon>
        <taxon>Oceanospirillaceae</taxon>
        <taxon>Amphritea</taxon>
    </lineage>
</organism>
<gene>
    <name evidence="3" type="ORF">KDX31_01930</name>
</gene>
<dbReference type="EMBL" id="CP073344">
    <property type="protein sequence ID" value="UTW03817.1"/>
    <property type="molecule type" value="Genomic_DNA"/>
</dbReference>
<dbReference type="InterPro" id="IPR044005">
    <property type="entry name" value="DZR_2"/>
</dbReference>
<dbReference type="SUPFAM" id="SSF53271">
    <property type="entry name" value="PRTase-like"/>
    <property type="match status" value="1"/>
</dbReference>
<dbReference type="InterPro" id="IPR000836">
    <property type="entry name" value="PRTase_dom"/>
</dbReference>
<dbReference type="PANTHER" id="PTHR47505:SF1">
    <property type="entry name" value="DNA UTILIZATION PROTEIN YHGH"/>
    <property type="match status" value="1"/>
</dbReference>
<evidence type="ECO:0000256" key="1">
    <source>
        <dbReference type="ARBA" id="ARBA00008007"/>
    </source>
</evidence>